<dbReference type="SUPFAM" id="SSF56349">
    <property type="entry name" value="DNA breaking-rejoining enzymes"/>
    <property type="match status" value="1"/>
</dbReference>
<dbReference type="AlphaFoldDB" id="A0A1H1NKR4"/>
<keyword evidence="10" id="KW-1185">Reference proteome</keyword>
<dbReference type="EC" id="5.6.2.1" evidence="3"/>
<keyword evidence="5" id="KW-0238">DNA-binding</keyword>
<dbReference type="Pfam" id="PF01028">
    <property type="entry name" value="Topoisom_I"/>
    <property type="match status" value="1"/>
</dbReference>
<evidence type="ECO:0000256" key="6">
    <source>
        <dbReference type="ARBA" id="ARBA00023235"/>
    </source>
</evidence>
<dbReference type="SUPFAM" id="SSF55869">
    <property type="entry name" value="DNA topoisomerase I domain"/>
    <property type="match status" value="1"/>
</dbReference>
<dbReference type="InterPro" id="IPR049331">
    <property type="entry name" value="Top1B_N_bact"/>
</dbReference>
<evidence type="ECO:0000313" key="9">
    <source>
        <dbReference type="EMBL" id="SDR99631.1"/>
    </source>
</evidence>
<dbReference type="GO" id="GO:0006265">
    <property type="term" value="P:DNA topological change"/>
    <property type="evidence" value="ECO:0007669"/>
    <property type="project" value="InterPro"/>
</dbReference>
<accession>A0A1H1NKR4</accession>
<dbReference type="GO" id="GO:0003677">
    <property type="term" value="F:DNA binding"/>
    <property type="evidence" value="ECO:0007669"/>
    <property type="project" value="UniProtKB-KW"/>
</dbReference>
<dbReference type="InterPro" id="IPR001631">
    <property type="entry name" value="TopoI"/>
</dbReference>
<sequence>MPRLRTVYPSTKGGTRRRAGKGWTFYDHTGLRITDAEEVARLKALAIPPAWKDVWICPWPNGHIQAVGTDDAGRRQYQYHPDWRVKRDKLKFDRVLRAAERLPEARKAIKRDLGLEGMPLERADAVAVRLLDLGYFRIGSDIYADTNGSFGLTTLEKRHVRRKGDVLHFRFTGKSGVEHSIEIDDPDVLGALDSLRRRRGGTERLLAYQLERVWKDLDGAAVNTYLGTLLEDLTAKDFRTWHATVIAAASLAASDEPADTKRSRQRAVKAAVLEVSEYLGNTPTIAKNSYIDPRVIDLYENGTTIDPDLVLRPSRSPAAQQRRLEQAVLDLLR</sequence>
<dbReference type="InterPro" id="IPR011010">
    <property type="entry name" value="DNA_brk_join_enz"/>
</dbReference>
<dbReference type="PROSITE" id="PS52038">
    <property type="entry name" value="TOPO_IB_2"/>
    <property type="match status" value="1"/>
</dbReference>
<dbReference type="PRINTS" id="PR00416">
    <property type="entry name" value="EUTPISMRASEI"/>
</dbReference>
<dbReference type="Gene3D" id="3.90.15.10">
    <property type="entry name" value="Topoisomerase I, Chain A, domain 3"/>
    <property type="match status" value="1"/>
</dbReference>
<evidence type="ECO:0000256" key="3">
    <source>
        <dbReference type="ARBA" id="ARBA00012891"/>
    </source>
</evidence>
<evidence type="ECO:0000256" key="2">
    <source>
        <dbReference type="ARBA" id="ARBA00006645"/>
    </source>
</evidence>
<feature type="domain" description="DNA topoisomerase I catalytic core eukaryotic-type" evidence="7">
    <location>
        <begin position="83"/>
        <end position="288"/>
    </location>
</feature>
<dbReference type="Pfam" id="PF21338">
    <property type="entry name" value="Top1B_N_bact"/>
    <property type="match status" value="1"/>
</dbReference>
<protein>
    <recommendedName>
        <fullName evidence="3">DNA topoisomerase</fullName>
        <ecNumber evidence="3">5.6.2.1</ecNumber>
    </recommendedName>
</protein>
<dbReference type="InterPro" id="IPR013500">
    <property type="entry name" value="TopoI_cat_euk"/>
</dbReference>
<evidence type="ECO:0000256" key="5">
    <source>
        <dbReference type="ARBA" id="ARBA00023125"/>
    </source>
</evidence>
<dbReference type="STRING" id="642780.SAMN04488570_0902"/>
<dbReference type="RefSeq" id="WP_091726565.1">
    <property type="nucleotide sequence ID" value="NZ_LT629757.1"/>
</dbReference>
<proteinExistence type="inferred from homology"/>
<dbReference type="Proteomes" id="UP000198859">
    <property type="component" value="Chromosome I"/>
</dbReference>
<evidence type="ECO:0000313" key="10">
    <source>
        <dbReference type="Proteomes" id="UP000198859"/>
    </source>
</evidence>
<feature type="domain" description="DNA topoisomerase IB N-terminal" evidence="8">
    <location>
        <begin position="22"/>
        <end position="70"/>
    </location>
</feature>
<dbReference type="GO" id="GO:0003917">
    <property type="term" value="F:DNA topoisomerase type I (single strand cut, ATP-independent) activity"/>
    <property type="evidence" value="ECO:0007669"/>
    <property type="project" value="UniProtKB-EC"/>
</dbReference>
<dbReference type="OrthoDB" id="9778962at2"/>
<evidence type="ECO:0000259" key="8">
    <source>
        <dbReference type="Pfam" id="PF21338"/>
    </source>
</evidence>
<organism evidence="9 10">
    <name type="scientific">Nocardioides scoriae</name>
    <dbReference type="NCBI Taxonomy" id="642780"/>
    <lineage>
        <taxon>Bacteria</taxon>
        <taxon>Bacillati</taxon>
        <taxon>Actinomycetota</taxon>
        <taxon>Actinomycetes</taxon>
        <taxon>Propionibacteriales</taxon>
        <taxon>Nocardioidaceae</taxon>
        <taxon>Nocardioides</taxon>
    </lineage>
</organism>
<evidence type="ECO:0000259" key="7">
    <source>
        <dbReference type="Pfam" id="PF01028"/>
    </source>
</evidence>
<evidence type="ECO:0000256" key="1">
    <source>
        <dbReference type="ARBA" id="ARBA00000213"/>
    </source>
</evidence>
<name>A0A1H1NKR4_9ACTN</name>
<dbReference type="Gene3D" id="1.10.132.120">
    <property type="match status" value="1"/>
</dbReference>
<dbReference type="InterPro" id="IPR035447">
    <property type="entry name" value="DNA_topo_I_N_sf"/>
</dbReference>
<comment type="catalytic activity">
    <reaction evidence="1">
        <text>ATP-independent breakage of single-stranded DNA, followed by passage and rejoining.</text>
        <dbReference type="EC" id="5.6.2.1"/>
    </reaction>
</comment>
<dbReference type="InterPro" id="IPR014711">
    <property type="entry name" value="TopoI_cat_a-hlx-sub_euk"/>
</dbReference>
<evidence type="ECO:0000256" key="4">
    <source>
        <dbReference type="ARBA" id="ARBA00023029"/>
    </source>
</evidence>
<keyword evidence="6 9" id="KW-0413">Isomerase</keyword>
<reference evidence="10" key="1">
    <citation type="submission" date="2016-10" db="EMBL/GenBank/DDBJ databases">
        <authorList>
            <person name="Varghese N."/>
            <person name="Submissions S."/>
        </authorList>
    </citation>
    <scope>NUCLEOTIDE SEQUENCE [LARGE SCALE GENOMIC DNA]</scope>
    <source>
        <strain evidence="10">DSM 22127</strain>
    </source>
</reference>
<dbReference type="Gene3D" id="3.30.66.10">
    <property type="entry name" value="DNA topoisomerase I domain"/>
    <property type="match status" value="1"/>
</dbReference>
<gene>
    <name evidence="9" type="ORF">SAMN04488570_0902</name>
</gene>
<keyword evidence="4" id="KW-0799">Topoisomerase</keyword>
<comment type="similarity">
    <text evidence="2">Belongs to the type IB topoisomerase family.</text>
</comment>
<dbReference type="EMBL" id="LT629757">
    <property type="protein sequence ID" value="SDR99631.1"/>
    <property type="molecule type" value="Genomic_DNA"/>
</dbReference>